<feature type="compositionally biased region" description="Acidic residues" evidence="1">
    <location>
        <begin position="679"/>
        <end position="688"/>
    </location>
</feature>
<feature type="compositionally biased region" description="Polar residues" evidence="1">
    <location>
        <begin position="305"/>
        <end position="315"/>
    </location>
</feature>
<feature type="compositionally biased region" description="Basic and acidic residues" evidence="1">
    <location>
        <begin position="697"/>
        <end position="717"/>
    </location>
</feature>
<sequence>MAHNPPSRRRPLSTAFFPPTAKLPLDPFAHMAPATWDVHVSSLKSLESAMQNVVLIVGVIYDPIHLRWHIGRRPHLDPEPLSLRPVLSSPVLSQSLVILISHKPPSVDDIHNALQQSPTPGVQYPTLYLVKIATPAILLGALRLVRVLERAQVLARAWRKNTTAFAFAERARRYHYAKGHAAQPSTASGSSSASHSPPPPSTIIRIVLFAEQPPLDSSEFIPVNEYGIEIVPAASSRSSTLFNGWLGGRRQRYNSGIYGIHTQGGSEVVMSKPNTSKLSLALSLPVRMPRMGRRLSKMGAPSSDRPMTSPTSLPSQKHDPTHRPFDVVMSFLPPPETQYTVSSSPPPTSSTLSLPFRKTPKSGSQKQTTEVVAISEKVLLKHTILMTTLVSPFIVDAVLTSGMSMRQLGNALPSVQVPDVGTGASPVSTKKERHRTWNPEQESTGTNHSPPATFGSLATGSFGRVKGRILHVLPSGSNDTGEKTKLASSMEQFIIGYGMSAGAGANAGSSAPNLHTSSPPPSRGSTSSASTSASNSPLQRGLNSRSPFSSMLPTPSTSRTSTASSVHQVTIATTSASGDLTKPISYVLPASALGEVVYTLKADDHEEHREDGWDVVPSLSHQSRAGSHGKAATVLDCVVSGVLDDAAHTFPTGLGGSGARAWIGGKKDFSVEGAPIESDSLDGIDVDAELQGRTRKRSEMDRARDREKGKEREREKALPAPPATTPPKTRSHTALPQQAESSSSKTQSPSMLVPPPMVRQRAQSQDHSTPRSSHSHRSPQHLAPPTTGTSLLPMDAFQAGYQGGFQAGYQAVKTNASHSPLGEGRASKRHSHQPQQASRSTSHPHPKSQLQPQPQPQYYPQPSPAEAPHSRQANRSRAQSQSTGESYSQPLAMPSINSVIAFPTTASPMKPLGAATWGTGTSSPLRVPSTGQYVASAPPPTPLAGVEAFLQPQPPPQAYVSQPPQPPTDIKGHTESRPAHRPPLVSGDTGLSDTSATTGPSSTSASASGHGSRHAHSDADRGRAGYTHSQSRGESGSAIYVSSSTHKHGRGDVRDGSRDRRTREEERRRGWEGEHRHHRPEEPKYHSSRRSHEEHSRRRESERDKDKDWEKRREEKEIRREERRRREDKEKRREERDKESRHEHRRSDKERVEKDRHMEATRRRHRSASHSHSHSHSVSQTRSTSHHHHHHPSEAEVYSSSRRKEEREGKRSPSRPTSTRDVGSGGGLGLPTPPDSSSSTSSCEAGLPNGAVARAEC</sequence>
<organism evidence="2 3">
    <name type="scientific">Pleurotus ostreatus</name>
    <name type="common">Oyster mushroom</name>
    <name type="synonym">White-rot fungus</name>
    <dbReference type="NCBI Taxonomy" id="5322"/>
    <lineage>
        <taxon>Eukaryota</taxon>
        <taxon>Fungi</taxon>
        <taxon>Dikarya</taxon>
        <taxon>Basidiomycota</taxon>
        <taxon>Agaricomycotina</taxon>
        <taxon>Agaricomycetes</taxon>
        <taxon>Agaricomycetidae</taxon>
        <taxon>Agaricales</taxon>
        <taxon>Pleurotineae</taxon>
        <taxon>Pleurotaceae</taxon>
        <taxon>Pleurotus</taxon>
    </lineage>
</organism>
<feature type="compositionally biased region" description="Polar residues" evidence="1">
    <location>
        <begin position="918"/>
        <end position="933"/>
    </location>
</feature>
<feature type="compositionally biased region" description="Basic and acidic residues" evidence="1">
    <location>
        <begin position="316"/>
        <end position="325"/>
    </location>
</feature>
<feature type="compositionally biased region" description="Polar residues" evidence="1">
    <location>
        <begin position="732"/>
        <end position="750"/>
    </location>
</feature>
<feature type="compositionally biased region" description="Pro residues" evidence="1">
    <location>
        <begin position="952"/>
        <end position="967"/>
    </location>
</feature>
<feature type="region of interest" description="Disordered" evidence="1">
    <location>
        <begin position="178"/>
        <end position="199"/>
    </location>
</feature>
<feature type="region of interest" description="Disordered" evidence="1">
    <location>
        <begin position="674"/>
        <end position="795"/>
    </location>
</feature>
<feature type="region of interest" description="Disordered" evidence="1">
    <location>
        <begin position="504"/>
        <end position="566"/>
    </location>
</feature>
<proteinExistence type="predicted"/>
<feature type="compositionally biased region" description="Low complexity" evidence="1">
    <location>
        <begin position="549"/>
        <end position="565"/>
    </location>
</feature>
<feature type="compositionally biased region" description="Polar residues" evidence="1">
    <location>
        <begin position="438"/>
        <end position="450"/>
    </location>
</feature>
<dbReference type="VEuPathDB" id="FungiDB:PC9H_008700"/>
<feature type="compositionally biased region" description="Low complexity" evidence="1">
    <location>
        <begin position="523"/>
        <end position="537"/>
    </location>
</feature>
<feature type="compositionally biased region" description="Pro residues" evidence="1">
    <location>
        <begin position="853"/>
        <end position="865"/>
    </location>
</feature>
<feature type="compositionally biased region" description="Polar residues" evidence="1">
    <location>
        <begin position="871"/>
        <end position="889"/>
    </location>
</feature>
<dbReference type="OrthoDB" id="3042538at2759"/>
<comment type="caution">
    <text evidence="2">The sequence shown here is derived from an EMBL/GenBank/DDBJ whole genome shotgun (WGS) entry which is preliminary data.</text>
</comment>
<feature type="region of interest" description="Disordered" evidence="1">
    <location>
        <begin position="294"/>
        <end position="364"/>
    </location>
</feature>
<feature type="compositionally biased region" description="Low complexity" evidence="1">
    <location>
        <begin position="181"/>
        <end position="195"/>
    </location>
</feature>
<evidence type="ECO:0000313" key="2">
    <source>
        <dbReference type="EMBL" id="KAF7426332.1"/>
    </source>
</evidence>
<feature type="region of interest" description="Disordered" evidence="1">
    <location>
        <begin position="811"/>
        <end position="892"/>
    </location>
</feature>
<evidence type="ECO:0000313" key="3">
    <source>
        <dbReference type="Proteomes" id="UP000623687"/>
    </source>
</evidence>
<reference evidence="2" key="1">
    <citation type="submission" date="2019-07" db="EMBL/GenBank/DDBJ databases">
        <authorList>
            <person name="Palmer J.M."/>
        </authorList>
    </citation>
    <scope>NUCLEOTIDE SEQUENCE</scope>
    <source>
        <strain evidence="2">PC9</strain>
    </source>
</reference>
<dbReference type="RefSeq" id="XP_036629636.1">
    <property type="nucleotide sequence ID" value="XM_036778208.1"/>
</dbReference>
<dbReference type="GeneID" id="59378518"/>
<feature type="compositionally biased region" description="Polar residues" evidence="1">
    <location>
        <begin position="1027"/>
        <end position="1044"/>
    </location>
</feature>
<evidence type="ECO:0000256" key="1">
    <source>
        <dbReference type="SAM" id="MobiDB-lite"/>
    </source>
</evidence>
<dbReference type="EMBL" id="JACETU010000006">
    <property type="protein sequence ID" value="KAF7426332.1"/>
    <property type="molecule type" value="Genomic_DNA"/>
</dbReference>
<accession>A0A8H7DQT6</accession>
<protein>
    <submittedName>
        <fullName evidence="2">Uncharacterized protein</fullName>
    </submittedName>
</protein>
<feature type="compositionally biased region" description="Basic and acidic residues" evidence="1">
    <location>
        <begin position="1202"/>
        <end position="1211"/>
    </location>
</feature>
<feature type="compositionally biased region" description="Basic residues" evidence="1">
    <location>
        <begin position="1162"/>
        <end position="1175"/>
    </location>
</feature>
<feature type="compositionally biased region" description="Low complexity" evidence="1">
    <location>
        <begin position="992"/>
        <end position="1010"/>
    </location>
</feature>
<feature type="region of interest" description="Disordered" evidence="1">
    <location>
        <begin position="416"/>
        <end position="458"/>
    </location>
</feature>
<dbReference type="AlphaFoldDB" id="A0A8H7DQT6"/>
<gene>
    <name evidence="2" type="ORF">PC9H_008700</name>
</gene>
<dbReference type="Proteomes" id="UP000623687">
    <property type="component" value="Unassembled WGS sequence"/>
</dbReference>
<name>A0A8H7DQT6_PLEOS</name>
<keyword evidence="3" id="KW-1185">Reference proteome</keyword>
<feature type="region of interest" description="Disordered" evidence="1">
    <location>
        <begin position="905"/>
        <end position="1257"/>
    </location>
</feature>
<feature type="compositionally biased region" description="Basic and acidic residues" evidence="1">
    <location>
        <begin position="1050"/>
        <end position="1161"/>
    </location>
</feature>